<name>E3D059_9BACT</name>
<evidence type="ECO:0000256" key="3">
    <source>
        <dbReference type="ARBA" id="ARBA00022106"/>
    </source>
</evidence>
<comment type="subcellular location">
    <subcellularLocation>
        <location evidence="1">Cell membrane</location>
        <topology evidence="1">Multi-pass membrane protein</topology>
    </subcellularLocation>
</comment>
<dbReference type="AlphaFoldDB" id="E3D059"/>
<feature type="transmembrane region" description="Helical" evidence="11">
    <location>
        <begin position="23"/>
        <end position="44"/>
    </location>
</feature>
<dbReference type="Pfam" id="PF01554">
    <property type="entry name" value="MatE"/>
    <property type="match status" value="2"/>
</dbReference>
<evidence type="ECO:0000256" key="8">
    <source>
        <dbReference type="ARBA" id="ARBA00023136"/>
    </source>
</evidence>
<evidence type="ECO:0000256" key="1">
    <source>
        <dbReference type="ARBA" id="ARBA00004651"/>
    </source>
</evidence>
<feature type="region of interest" description="Disordered" evidence="10">
    <location>
        <begin position="465"/>
        <end position="489"/>
    </location>
</feature>
<dbReference type="eggNOG" id="COG0534">
    <property type="taxonomic scope" value="Bacteria"/>
</dbReference>
<dbReference type="InterPro" id="IPR045070">
    <property type="entry name" value="MATE_MepA-like"/>
</dbReference>
<feature type="transmembrane region" description="Helical" evidence="11">
    <location>
        <begin position="430"/>
        <end position="449"/>
    </location>
</feature>
<evidence type="ECO:0000256" key="6">
    <source>
        <dbReference type="ARBA" id="ARBA00022692"/>
    </source>
</evidence>
<feature type="transmembrane region" description="Helical" evidence="11">
    <location>
        <begin position="202"/>
        <end position="223"/>
    </location>
</feature>
<dbReference type="GO" id="GO:0005886">
    <property type="term" value="C:plasma membrane"/>
    <property type="evidence" value="ECO:0007669"/>
    <property type="project" value="UniProtKB-SubCell"/>
</dbReference>
<dbReference type="STRING" id="584708.Apau_2325"/>
<dbReference type="HOGENOM" id="CLU_012893_0_0_0"/>
<feature type="transmembrane region" description="Helical" evidence="11">
    <location>
        <begin position="105"/>
        <end position="124"/>
    </location>
</feature>
<dbReference type="PANTHER" id="PTHR43823:SF3">
    <property type="entry name" value="MULTIDRUG EXPORT PROTEIN MEPA"/>
    <property type="match status" value="1"/>
</dbReference>
<evidence type="ECO:0000256" key="10">
    <source>
        <dbReference type="SAM" id="MobiDB-lite"/>
    </source>
</evidence>
<organism evidence="12 13">
    <name type="scientific">Aminomonas paucivorans DSM 12260</name>
    <dbReference type="NCBI Taxonomy" id="584708"/>
    <lineage>
        <taxon>Bacteria</taxon>
        <taxon>Thermotogati</taxon>
        <taxon>Synergistota</taxon>
        <taxon>Synergistia</taxon>
        <taxon>Synergistales</taxon>
        <taxon>Synergistaceae</taxon>
        <taxon>Aminomonas</taxon>
    </lineage>
</organism>
<keyword evidence="4" id="KW-0813">Transport</keyword>
<evidence type="ECO:0000256" key="9">
    <source>
        <dbReference type="ARBA" id="ARBA00023251"/>
    </source>
</evidence>
<dbReference type="PIRSF" id="PIRSF006603">
    <property type="entry name" value="DinF"/>
    <property type="match status" value="1"/>
</dbReference>
<keyword evidence="13" id="KW-1185">Reference proteome</keyword>
<dbReference type="InterPro" id="IPR048279">
    <property type="entry name" value="MdtK-like"/>
</dbReference>
<feature type="transmembrane region" description="Helical" evidence="11">
    <location>
        <begin position="177"/>
        <end position="196"/>
    </location>
</feature>
<dbReference type="NCBIfam" id="TIGR00797">
    <property type="entry name" value="matE"/>
    <property type="match status" value="1"/>
</dbReference>
<feature type="transmembrane region" description="Helical" evidence="11">
    <location>
        <begin position="56"/>
        <end position="84"/>
    </location>
</feature>
<feature type="transmembrane region" description="Helical" evidence="11">
    <location>
        <begin position="373"/>
        <end position="395"/>
    </location>
</feature>
<dbReference type="RefSeq" id="WP_006301977.1">
    <property type="nucleotide sequence ID" value="NZ_CM001022.1"/>
</dbReference>
<dbReference type="CDD" id="cd13143">
    <property type="entry name" value="MATE_MepA_like"/>
    <property type="match status" value="1"/>
</dbReference>
<feature type="transmembrane region" description="Helical" evidence="11">
    <location>
        <begin position="402"/>
        <end position="424"/>
    </location>
</feature>
<comment type="similarity">
    <text evidence="2">Belongs to the multi antimicrobial extrusion (MATE) (TC 2.A.66.1) family. MepA subfamily.</text>
</comment>
<dbReference type="PaxDb" id="584708-Apau_2325"/>
<keyword evidence="8 11" id="KW-0472">Membrane</keyword>
<dbReference type="GO" id="GO:0042910">
    <property type="term" value="F:xenobiotic transmembrane transporter activity"/>
    <property type="evidence" value="ECO:0007669"/>
    <property type="project" value="InterPro"/>
</dbReference>
<evidence type="ECO:0000256" key="7">
    <source>
        <dbReference type="ARBA" id="ARBA00022989"/>
    </source>
</evidence>
<proteinExistence type="inferred from homology"/>
<dbReference type="EMBL" id="CM001022">
    <property type="protein sequence ID" value="EFQ24732.1"/>
    <property type="molecule type" value="Genomic_DNA"/>
</dbReference>
<protein>
    <recommendedName>
        <fullName evidence="3">Multidrug export protein MepA</fullName>
    </recommendedName>
</protein>
<dbReference type="InterPro" id="IPR002528">
    <property type="entry name" value="MATE_fam"/>
</dbReference>
<dbReference type="InterPro" id="IPR051327">
    <property type="entry name" value="MATE_MepA_subfamily"/>
</dbReference>
<reference evidence="12 13" key="1">
    <citation type="journal article" date="2010" name="Stand. Genomic Sci.">
        <title>Non-contiguous finished genome sequence of Aminomonas paucivorans type strain (GLU-3).</title>
        <authorList>
            <person name="Pitluck S."/>
            <person name="Yasawong M."/>
            <person name="Held B."/>
            <person name="Lapidus A."/>
            <person name="Nolan M."/>
            <person name="Copeland A."/>
            <person name="Lucas S."/>
            <person name="Del Rio T.G."/>
            <person name="Tice H."/>
            <person name="Cheng J.F."/>
            <person name="Chertkov O."/>
            <person name="Goodwin L."/>
            <person name="Tapia R."/>
            <person name="Han C."/>
            <person name="Liolios K."/>
            <person name="Ivanova N."/>
            <person name="Mavromatis K."/>
            <person name="Ovchinnikova G."/>
            <person name="Pati A."/>
            <person name="Chen A."/>
            <person name="Palaniappan K."/>
            <person name="Land M."/>
            <person name="Hauser L."/>
            <person name="Chang Y.J."/>
            <person name="Jeffries C.D."/>
            <person name="Pukall R."/>
            <person name="Spring S."/>
            <person name="Rohde M."/>
            <person name="Sikorski J."/>
            <person name="Goker M."/>
            <person name="Woyke T."/>
            <person name="Bristow J."/>
            <person name="Eisen J.A."/>
            <person name="Markowitz V."/>
            <person name="Hugenholtz P."/>
            <person name="Kyrpides N.C."/>
            <person name="Klenk H.P."/>
        </authorList>
    </citation>
    <scope>NUCLEOTIDE SEQUENCE [LARGE SCALE GENOMIC DNA]</scope>
    <source>
        <strain evidence="12 13">DSM 12260</strain>
    </source>
</reference>
<gene>
    <name evidence="12" type="ORF">Apau_2325</name>
</gene>
<evidence type="ECO:0000256" key="5">
    <source>
        <dbReference type="ARBA" id="ARBA00022475"/>
    </source>
</evidence>
<evidence type="ECO:0000256" key="4">
    <source>
        <dbReference type="ARBA" id="ARBA00022448"/>
    </source>
</evidence>
<dbReference type="GO" id="GO:0015297">
    <property type="term" value="F:antiporter activity"/>
    <property type="evidence" value="ECO:0007669"/>
    <property type="project" value="InterPro"/>
</dbReference>
<dbReference type="OrthoDB" id="3432at2"/>
<feature type="transmembrane region" description="Helical" evidence="11">
    <location>
        <begin position="243"/>
        <end position="267"/>
    </location>
</feature>
<evidence type="ECO:0000256" key="2">
    <source>
        <dbReference type="ARBA" id="ARBA00008417"/>
    </source>
</evidence>
<evidence type="ECO:0000313" key="12">
    <source>
        <dbReference type="EMBL" id="EFQ24732.1"/>
    </source>
</evidence>
<keyword evidence="9" id="KW-0046">Antibiotic resistance</keyword>
<dbReference type="Proteomes" id="UP000005096">
    <property type="component" value="Chromosome"/>
</dbReference>
<feature type="transmembrane region" description="Helical" evidence="11">
    <location>
        <begin position="279"/>
        <end position="297"/>
    </location>
</feature>
<sequence>MRHPDGHAPDSLRELQTQPIPRLLLRFALPALAGMLAQGLYNVVDRIYVGNLVGPSALAALSVCFPLTLGMLAFGMTLGVGAASRISLALGEGRVEAARETFRQTLLLAGGGSLGITLLTALGLDPLLRLCGAGRELLPLARTYLEILLWGVPFWILASCLNYVIRACGAPRYAMSVLLLGAGCNVVLDGVLMLGFSLGVRGAAWATAVSQVLSALWGLRFFLRDRGGLGFPRLAGGLRRQEVGAILRVGTSQGVVELSFMVFSVIFNRALRVHGGDEAIAALGVVLGWAAFLYMPAMSLSEAAMPLVGYNYGAGRPDRVRTTLKYALGMSCAFFTLVTLGVALFMDPMIRLFVWDAPRTNPRFLELTRQCMVSFNVTIVFTGTAIVTTGFLQALGRGGLSLLFTLVRELLVPVPLILLLPRLYGLTGIWITYPALDLLVFALACALLLREDRRLARREPVWEGVAPEAASGAKRPRSGSPLPQGRSCR</sequence>
<feature type="transmembrane region" description="Helical" evidence="11">
    <location>
        <begin position="326"/>
        <end position="346"/>
    </location>
</feature>
<feature type="transmembrane region" description="Helical" evidence="11">
    <location>
        <begin position="144"/>
        <end position="165"/>
    </location>
</feature>
<evidence type="ECO:0000313" key="13">
    <source>
        <dbReference type="Proteomes" id="UP000005096"/>
    </source>
</evidence>
<dbReference type="GO" id="GO:0046677">
    <property type="term" value="P:response to antibiotic"/>
    <property type="evidence" value="ECO:0007669"/>
    <property type="project" value="UniProtKB-KW"/>
</dbReference>
<evidence type="ECO:0000256" key="11">
    <source>
        <dbReference type="SAM" id="Phobius"/>
    </source>
</evidence>
<keyword evidence="7 11" id="KW-1133">Transmembrane helix</keyword>
<dbReference type="PANTHER" id="PTHR43823">
    <property type="entry name" value="SPORULATION PROTEIN YKVU"/>
    <property type="match status" value="1"/>
</dbReference>
<keyword evidence="5" id="KW-1003">Cell membrane</keyword>
<accession>E3D059</accession>
<keyword evidence="6 11" id="KW-0812">Transmembrane</keyword>